<dbReference type="AlphaFoldDB" id="A0AAN6ZLR8"/>
<organism evidence="2 3">
    <name type="scientific">Dichotomopilus funicola</name>
    <dbReference type="NCBI Taxonomy" id="1934379"/>
    <lineage>
        <taxon>Eukaryota</taxon>
        <taxon>Fungi</taxon>
        <taxon>Dikarya</taxon>
        <taxon>Ascomycota</taxon>
        <taxon>Pezizomycotina</taxon>
        <taxon>Sordariomycetes</taxon>
        <taxon>Sordariomycetidae</taxon>
        <taxon>Sordariales</taxon>
        <taxon>Chaetomiaceae</taxon>
        <taxon>Dichotomopilus</taxon>
    </lineage>
</organism>
<dbReference type="PROSITE" id="PS50181">
    <property type="entry name" value="FBOX"/>
    <property type="match status" value="1"/>
</dbReference>
<dbReference type="EMBL" id="MU853589">
    <property type="protein sequence ID" value="KAK4143152.1"/>
    <property type="molecule type" value="Genomic_DNA"/>
</dbReference>
<accession>A0AAN6ZLR8</accession>
<dbReference type="RefSeq" id="XP_062636523.1">
    <property type="nucleotide sequence ID" value="XM_062780905.1"/>
</dbReference>
<comment type="caution">
    <text evidence="2">The sequence shown here is derived from an EMBL/GenBank/DDBJ whole genome shotgun (WGS) entry which is preliminary data.</text>
</comment>
<reference evidence="2" key="2">
    <citation type="submission" date="2023-05" db="EMBL/GenBank/DDBJ databases">
        <authorList>
            <consortium name="Lawrence Berkeley National Laboratory"/>
            <person name="Steindorff A."/>
            <person name="Hensen N."/>
            <person name="Bonometti L."/>
            <person name="Westerberg I."/>
            <person name="Brannstrom I.O."/>
            <person name="Guillou S."/>
            <person name="Cros-Aarteil S."/>
            <person name="Calhoun S."/>
            <person name="Haridas S."/>
            <person name="Kuo A."/>
            <person name="Mondo S."/>
            <person name="Pangilinan J."/>
            <person name="Riley R."/>
            <person name="Labutti K."/>
            <person name="Andreopoulos B."/>
            <person name="Lipzen A."/>
            <person name="Chen C."/>
            <person name="Yanf M."/>
            <person name="Daum C."/>
            <person name="Ng V."/>
            <person name="Clum A."/>
            <person name="Ohm R."/>
            <person name="Martin F."/>
            <person name="Silar P."/>
            <person name="Natvig D."/>
            <person name="Lalanne C."/>
            <person name="Gautier V."/>
            <person name="Ament-Velasquez S.L."/>
            <person name="Kruys A."/>
            <person name="Hutchinson M.I."/>
            <person name="Powell A.J."/>
            <person name="Barry K."/>
            <person name="Miller A.N."/>
            <person name="Grigoriev I.V."/>
            <person name="Debuchy R."/>
            <person name="Gladieux P."/>
            <person name="Thoren M.H."/>
            <person name="Johannesson H."/>
        </authorList>
    </citation>
    <scope>NUCLEOTIDE SEQUENCE</scope>
    <source>
        <strain evidence="2">CBS 141.50</strain>
    </source>
</reference>
<proteinExistence type="predicted"/>
<name>A0AAN6ZLR8_9PEZI</name>
<evidence type="ECO:0000259" key="1">
    <source>
        <dbReference type="PROSITE" id="PS50181"/>
    </source>
</evidence>
<evidence type="ECO:0000313" key="2">
    <source>
        <dbReference type="EMBL" id="KAK4143152.1"/>
    </source>
</evidence>
<keyword evidence="3" id="KW-1185">Reference proteome</keyword>
<gene>
    <name evidence="2" type="ORF">C8A04DRAFT_29169</name>
</gene>
<reference evidence="2" key="1">
    <citation type="journal article" date="2023" name="Mol. Phylogenet. Evol.">
        <title>Genome-scale phylogeny and comparative genomics of the fungal order Sordariales.</title>
        <authorList>
            <person name="Hensen N."/>
            <person name="Bonometti L."/>
            <person name="Westerberg I."/>
            <person name="Brannstrom I.O."/>
            <person name="Guillou S."/>
            <person name="Cros-Aarteil S."/>
            <person name="Calhoun S."/>
            <person name="Haridas S."/>
            <person name="Kuo A."/>
            <person name="Mondo S."/>
            <person name="Pangilinan J."/>
            <person name="Riley R."/>
            <person name="LaButti K."/>
            <person name="Andreopoulos B."/>
            <person name="Lipzen A."/>
            <person name="Chen C."/>
            <person name="Yan M."/>
            <person name="Daum C."/>
            <person name="Ng V."/>
            <person name="Clum A."/>
            <person name="Steindorff A."/>
            <person name="Ohm R.A."/>
            <person name="Martin F."/>
            <person name="Silar P."/>
            <person name="Natvig D.O."/>
            <person name="Lalanne C."/>
            <person name="Gautier V."/>
            <person name="Ament-Velasquez S.L."/>
            <person name="Kruys A."/>
            <person name="Hutchinson M.I."/>
            <person name="Powell A.J."/>
            <person name="Barry K."/>
            <person name="Miller A.N."/>
            <person name="Grigoriev I.V."/>
            <person name="Debuchy R."/>
            <person name="Gladieux P."/>
            <person name="Hiltunen Thoren M."/>
            <person name="Johannesson H."/>
        </authorList>
    </citation>
    <scope>NUCLEOTIDE SEQUENCE</scope>
    <source>
        <strain evidence="2">CBS 141.50</strain>
    </source>
</reference>
<dbReference type="Proteomes" id="UP001302676">
    <property type="component" value="Unassembled WGS sequence"/>
</dbReference>
<protein>
    <recommendedName>
        <fullName evidence="1">F-box domain-containing protein</fullName>
    </recommendedName>
</protein>
<evidence type="ECO:0000313" key="3">
    <source>
        <dbReference type="Proteomes" id="UP001302676"/>
    </source>
</evidence>
<dbReference type="InterPro" id="IPR001810">
    <property type="entry name" value="F-box_dom"/>
</dbReference>
<feature type="domain" description="F-box" evidence="1">
    <location>
        <begin position="11"/>
        <end position="59"/>
    </location>
</feature>
<dbReference type="GeneID" id="87817518"/>
<sequence>MFAQNAQPPSISRLESLPPEIRRHILLTLDLEEIFTIIQASAIFYQQYLLDRTTILRSSLRRTLGGAVIVARALHRFNHVRMLKKRGPETYEALDDFRHLLDASHSQPSTDTQLTDDEVLDMVVEYHSLIRPVVEKYVEWALDGLARDTGTVGEPRSPISQTERVRILRAFYRFQLYCRMFGSQDDAPSRAYRTWYLEGDIRISDLLNTLVPWEIEQLVSVNYFAALKYDRIFDSIESDLHPDHPRFADQVRPPTPDGAFELDNVVNRQSLLMGTSSRGIPLLHEIFFKVTDHESLVATMQKAICLPADLRLDADEFSCLDQAGWERYQDEDEKAQLIGTPLPFRGDSESHLGTQGNFPPLAWTLMWQGKYSLLFGECIPDWTRDAAYVMWDAERIESTGARDKLEKLAPELSLDIFDYT</sequence>